<dbReference type="Proteomes" id="UP000887574">
    <property type="component" value="Unplaced"/>
</dbReference>
<protein>
    <submittedName>
        <fullName evidence="2">Uncharacterized protein</fullName>
    </submittedName>
</protein>
<dbReference type="AlphaFoldDB" id="A0A915DKX2"/>
<proteinExistence type="predicted"/>
<name>A0A915DKX2_9BILA</name>
<evidence type="ECO:0000313" key="1">
    <source>
        <dbReference type="Proteomes" id="UP000887574"/>
    </source>
</evidence>
<sequence length="110" mass="12626">METAALIPKGVTARQTIIILYGNGQTVAMSSKMKFLGDNWFVDSKRRDYHGLFSVTIHRDFILEILPCSVNYEIRLIGTCGACISRNKLRICVPRIMTSFWKIRRFLQIA</sequence>
<keyword evidence="1" id="KW-1185">Reference proteome</keyword>
<organism evidence="1 2">
    <name type="scientific">Ditylenchus dipsaci</name>
    <dbReference type="NCBI Taxonomy" id="166011"/>
    <lineage>
        <taxon>Eukaryota</taxon>
        <taxon>Metazoa</taxon>
        <taxon>Ecdysozoa</taxon>
        <taxon>Nematoda</taxon>
        <taxon>Chromadorea</taxon>
        <taxon>Rhabditida</taxon>
        <taxon>Tylenchina</taxon>
        <taxon>Tylenchomorpha</taxon>
        <taxon>Sphaerularioidea</taxon>
        <taxon>Anguinidae</taxon>
        <taxon>Anguininae</taxon>
        <taxon>Ditylenchus</taxon>
    </lineage>
</organism>
<reference evidence="2" key="1">
    <citation type="submission" date="2022-11" db="UniProtKB">
        <authorList>
            <consortium name="WormBaseParasite"/>
        </authorList>
    </citation>
    <scope>IDENTIFICATION</scope>
</reference>
<evidence type="ECO:0000313" key="2">
    <source>
        <dbReference type="WBParaSite" id="jg2114"/>
    </source>
</evidence>
<dbReference type="WBParaSite" id="jg2114">
    <property type="protein sequence ID" value="jg2114"/>
    <property type="gene ID" value="jg2114"/>
</dbReference>
<accession>A0A915DKX2</accession>